<dbReference type="Pfam" id="PF12698">
    <property type="entry name" value="ABC2_membrane_3"/>
    <property type="match status" value="1"/>
</dbReference>
<keyword evidence="9" id="KW-1185">Reference proteome</keyword>
<evidence type="ECO:0000259" key="7">
    <source>
        <dbReference type="Pfam" id="PF12698"/>
    </source>
</evidence>
<name>A0A419T6C8_9FIRM</name>
<dbReference type="PANTHER" id="PTHR30294">
    <property type="entry name" value="MEMBRANE COMPONENT OF ABC TRANSPORTER YHHJ-RELATED"/>
    <property type="match status" value="1"/>
</dbReference>
<comment type="caution">
    <text evidence="8">The sequence shown here is derived from an EMBL/GenBank/DDBJ whole genome shotgun (WGS) entry which is preliminary data.</text>
</comment>
<dbReference type="InterPro" id="IPR051449">
    <property type="entry name" value="ABC-2_transporter_component"/>
</dbReference>
<dbReference type="Proteomes" id="UP000284177">
    <property type="component" value="Unassembled WGS sequence"/>
</dbReference>
<dbReference type="InterPro" id="IPR013525">
    <property type="entry name" value="ABC2_TM"/>
</dbReference>
<keyword evidence="3 6" id="KW-0812">Transmembrane</keyword>
<feature type="transmembrane region" description="Helical" evidence="6">
    <location>
        <begin position="55"/>
        <end position="72"/>
    </location>
</feature>
<feature type="transmembrane region" description="Helical" evidence="6">
    <location>
        <begin position="20"/>
        <end position="43"/>
    </location>
</feature>
<protein>
    <submittedName>
        <fullName evidence="8">ABC transporter permease</fullName>
    </submittedName>
</protein>
<evidence type="ECO:0000256" key="1">
    <source>
        <dbReference type="ARBA" id="ARBA00004651"/>
    </source>
</evidence>
<organism evidence="8 9">
    <name type="scientific">Thermohalobacter berrensis</name>
    <dbReference type="NCBI Taxonomy" id="99594"/>
    <lineage>
        <taxon>Bacteria</taxon>
        <taxon>Bacillati</taxon>
        <taxon>Bacillota</taxon>
        <taxon>Tissierellia</taxon>
        <taxon>Tissierellales</taxon>
        <taxon>Thermohalobacteraceae</taxon>
        <taxon>Thermohalobacter</taxon>
    </lineage>
</organism>
<feature type="transmembrane region" description="Helical" evidence="6">
    <location>
        <begin position="93"/>
        <end position="118"/>
    </location>
</feature>
<dbReference type="AlphaFoldDB" id="A0A419T6C8"/>
<feature type="transmembrane region" description="Helical" evidence="6">
    <location>
        <begin position="212"/>
        <end position="230"/>
    </location>
</feature>
<evidence type="ECO:0000256" key="6">
    <source>
        <dbReference type="SAM" id="Phobius"/>
    </source>
</evidence>
<dbReference type="RefSeq" id="WP_183108739.1">
    <property type="nucleotide sequence ID" value="NZ_MCIB01000008.1"/>
</dbReference>
<reference evidence="8 9" key="1">
    <citation type="submission" date="2016-08" db="EMBL/GenBank/DDBJ databases">
        <title>Novel Firmicutes and Novel Genomes.</title>
        <authorList>
            <person name="Poppleton D.I."/>
            <person name="Gribaldo S."/>
        </authorList>
    </citation>
    <scope>NUCLEOTIDE SEQUENCE [LARGE SCALE GENOMIC DNA]</scope>
    <source>
        <strain evidence="8 9">CTT3</strain>
    </source>
</reference>
<proteinExistence type="predicted"/>
<keyword evidence="2" id="KW-1003">Cell membrane</keyword>
<evidence type="ECO:0000256" key="3">
    <source>
        <dbReference type="ARBA" id="ARBA00022692"/>
    </source>
</evidence>
<evidence type="ECO:0000256" key="4">
    <source>
        <dbReference type="ARBA" id="ARBA00022989"/>
    </source>
</evidence>
<evidence type="ECO:0000313" key="8">
    <source>
        <dbReference type="EMBL" id="RKD32963.1"/>
    </source>
</evidence>
<dbReference type="EMBL" id="MCIB01000008">
    <property type="protein sequence ID" value="RKD32963.1"/>
    <property type="molecule type" value="Genomic_DNA"/>
</dbReference>
<dbReference type="GO" id="GO:0140359">
    <property type="term" value="F:ABC-type transporter activity"/>
    <property type="evidence" value="ECO:0007669"/>
    <property type="project" value="InterPro"/>
</dbReference>
<comment type="subcellular location">
    <subcellularLocation>
        <location evidence="1">Cell membrane</location>
        <topology evidence="1">Multi-pass membrane protein</topology>
    </subcellularLocation>
</comment>
<accession>A0A419T6C8</accession>
<keyword evidence="4 6" id="KW-1133">Transmembrane helix</keyword>
<feature type="domain" description="ABC-2 type transporter transmembrane" evidence="7">
    <location>
        <begin position="50"/>
        <end position="207"/>
    </location>
</feature>
<evidence type="ECO:0000256" key="5">
    <source>
        <dbReference type="ARBA" id="ARBA00023136"/>
    </source>
</evidence>
<dbReference type="GO" id="GO:0005886">
    <property type="term" value="C:plasma membrane"/>
    <property type="evidence" value="ECO:0007669"/>
    <property type="project" value="UniProtKB-SubCell"/>
</dbReference>
<gene>
    <name evidence="8" type="ORF">BET03_10125</name>
</gene>
<evidence type="ECO:0000313" key="9">
    <source>
        <dbReference type="Proteomes" id="UP000284177"/>
    </source>
</evidence>
<feature type="transmembrane region" description="Helical" evidence="6">
    <location>
        <begin position="159"/>
        <end position="178"/>
    </location>
</feature>
<keyword evidence="5 6" id="KW-0472">Membrane</keyword>
<sequence length="236" mass="26894">MNKTFTIFKREVLSYFKSPLAYVVISTFLVITGYIFTTELLYYKLAYMQSVFENMVMLLIFFTPILTMGLLTEERKEGIDQLLFTSPLGVVEFVMGKFIAAFSVYLIMLMFTLLYPLILEYFGTPDYGPIIGAYIGLILLGGAFISIGLFASSLTQSQVIAGLISFGILILLWILTYLKGIFSGPISKLIHNIDVFAYFVDFNKGILDSRGILIYLSFTFVFLFLTTRVIDRRRWS</sequence>
<dbReference type="PANTHER" id="PTHR30294:SF29">
    <property type="entry name" value="MULTIDRUG ABC TRANSPORTER PERMEASE YBHS-RELATED"/>
    <property type="match status" value="1"/>
</dbReference>
<feature type="transmembrane region" description="Helical" evidence="6">
    <location>
        <begin position="130"/>
        <end position="152"/>
    </location>
</feature>
<evidence type="ECO:0000256" key="2">
    <source>
        <dbReference type="ARBA" id="ARBA00022475"/>
    </source>
</evidence>